<dbReference type="CDD" id="cd02440">
    <property type="entry name" value="AdoMet_MTases"/>
    <property type="match status" value="1"/>
</dbReference>
<feature type="domain" description="Methyltransferase" evidence="3">
    <location>
        <begin position="59"/>
        <end position="156"/>
    </location>
</feature>
<dbReference type="InterPro" id="IPR041698">
    <property type="entry name" value="Methyltransf_25"/>
</dbReference>
<comment type="caution">
    <text evidence="4">The sequence shown here is derived from an EMBL/GenBank/DDBJ whole genome shotgun (WGS) entry which is preliminary data.</text>
</comment>
<dbReference type="STRING" id="1324314.BVG16_12185"/>
<protein>
    <submittedName>
        <fullName evidence="4">SAM-dependent methyltransferase</fullName>
    </submittedName>
</protein>
<dbReference type="EMBL" id="MSZX01000004">
    <property type="protein sequence ID" value="OPA78617.1"/>
    <property type="molecule type" value="Genomic_DNA"/>
</dbReference>
<dbReference type="OrthoDB" id="9791837at2"/>
<organism evidence="4 5">
    <name type="scientific">Paenibacillus selenitireducens</name>
    <dbReference type="NCBI Taxonomy" id="1324314"/>
    <lineage>
        <taxon>Bacteria</taxon>
        <taxon>Bacillati</taxon>
        <taxon>Bacillota</taxon>
        <taxon>Bacilli</taxon>
        <taxon>Bacillales</taxon>
        <taxon>Paenibacillaceae</taxon>
        <taxon>Paenibacillus</taxon>
    </lineage>
</organism>
<dbReference type="SUPFAM" id="SSF53335">
    <property type="entry name" value="S-adenosyl-L-methionine-dependent methyltransferases"/>
    <property type="match status" value="1"/>
</dbReference>
<sequence length="237" mass="27298">MEESLVSDFQETTEESKQRWETNADFWDEYMGEHSNDFHRHIVRPDTERLLDVKCNDLVLDIACGNGNFSKRLVEHGASVVAFDYSEQMIKHARTRCAAQLDHISFHVADATDKEQLLALRQDRPFDKAVANMAVMDISHIGPLLHAVYQMLTQDGIFVFSTVHPCFVKPDGKYMTSSVYEDIAITKQPVKHLYYHRSLSDLFQACFEAGFVLDGLHEPVLNDREIPPIIMIRLRRK</sequence>
<dbReference type="PANTHER" id="PTHR43861">
    <property type="entry name" value="TRANS-ACONITATE 2-METHYLTRANSFERASE-RELATED"/>
    <property type="match status" value="1"/>
</dbReference>
<evidence type="ECO:0000313" key="5">
    <source>
        <dbReference type="Proteomes" id="UP000190188"/>
    </source>
</evidence>
<evidence type="ECO:0000256" key="1">
    <source>
        <dbReference type="ARBA" id="ARBA00022603"/>
    </source>
</evidence>
<dbReference type="AlphaFoldDB" id="A0A1T2XFD4"/>
<dbReference type="Proteomes" id="UP000190188">
    <property type="component" value="Unassembled WGS sequence"/>
</dbReference>
<evidence type="ECO:0000259" key="3">
    <source>
        <dbReference type="Pfam" id="PF13649"/>
    </source>
</evidence>
<dbReference type="Pfam" id="PF13649">
    <property type="entry name" value="Methyltransf_25"/>
    <property type="match status" value="1"/>
</dbReference>
<proteinExistence type="predicted"/>
<dbReference type="GO" id="GO:0008168">
    <property type="term" value="F:methyltransferase activity"/>
    <property type="evidence" value="ECO:0007669"/>
    <property type="project" value="UniProtKB-KW"/>
</dbReference>
<dbReference type="GO" id="GO:0032259">
    <property type="term" value="P:methylation"/>
    <property type="evidence" value="ECO:0007669"/>
    <property type="project" value="UniProtKB-KW"/>
</dbReference>
<gene>
    <name evidence="4" type="ORF">BVG16_12185</name>
</gene>
<keyword evidence="1 4" id="KW-0489">Methyltransferase</keyword>
<dbReference type="PANTHER" id="PTHR43861:SF1">
    <property type="entry name" value="TRANS-ACONITATE 2-METHYLTRANSFERASE"/>
    <property type="match status" value="1"/>
</dbReference>
<keyword evidence="2 4" id="KW-0808">Transferase</keyword>
<evidence type="ECO:0000256" key="2">
    <source>
        <dbReference type="ARBA" id="ARBA00022679"/>
    </source>
</evidence>
<accession>A0A1T2XFD4</accession>
<name>A0A1T2XFD4_9BACL</name>
<evidence type="ECO:0000313" key="4">
    <source>
        <dbReference type="EMBL" id="OPA78617.1"/>
    </source>
</evidence>
<keyword evidence="5" id="KW-1185">Reference proteome</keyword>
<dbReference type="Gene3D" id="3.40.50.150">
    <property type="entry name" value="Vaccinia Virus protein VP39"/>
    <property type="match status" value="1"/>
</dbReference>
<reference evidence="4 5" key="1">
    <citation type="submission" date="2017-01" db="EMBL/GenBank/DDBJ databases">
        <title>Genome analysis of Paenibacillus selenitrireducens ES3-24.</title>
        <authorList>
            <person name="Xu D."/>
            <person name="Yao R."/>
            <person name="Zheng S."/>
        </authorList>
    </citation>
    <scope>NUCLEOTIDE SEQUENCE [LARGE SCALE GENOMIC DNA]</scope>
    <source>
        <strain evidence="4 5">ES3-24</strain>
    </source>
</reference>
<dbReference type="InterPro" id="IPR029063">
    <property type="entry name" value="SAM-dependent_MTases_sf"/>
</dbReference>